<gene>
    <name evidence="1" type="ORF">RAK27_10130</name>
</gene>
<dbReference type="Proteomes" id="UP001290462">
    <property type="component" value="Unassembled WGS sequence"/>
</dbReference>
<name>A0AAW9K497_CARML</name>
<comment type="caution">
    <text evidence="1">The sequence shown here is derived from an EMBL/GenBank/DDBJ whole genome shotgun (WGS) entry which is preliminary data.</text>
</comment>
<organism evidence="1 2">
    <name type="scientific">Carnobacterium maltaromaticum</name>
    <name type="common">Carnobacterium piscicola</name>
    <dbReference type="NCBI Taxonomy" id="2751"/>
    <lineage>
        <taxon>Bacteria</taxon>
        <taxon>Bacillati</taxon>
        <taxon>Bacillota</taxon>
        <taxon>Bacilli</taxon>
        <taxon>Lactobacillales</taxon>
        <taxon>Carnobacteriaceae</taxon>
        <taxon>Carnobacterium</taxon>
    </lineage>
</organism>
<evidence type="ECO:0000313" key="2">
    <source>
        <dbReference type="Proteomes" id="UP001290462"/>
    </source>
</evidence>
<sequence>MLIEDYWVDSTLYYVEFITLDGRVIKKELIFPMGLPEEWVRDFVKSSFAQVKEVKLVEYMSEVLCAKG</sequence>
<dbReference type="AlphaFoldDB" id="A0AAW9K497"/>
<proteinExistence type="predicted"/>
<dbReference type="EMBL" id="JAVBVO010000003">
    <property type="protein sequence ID" value="MDZ5759014.1"/>
    <property type="molecule type" value="Genomic_DNA"/>
</dbReference>
<dbReference type="RefSeq" id="WP_135056790.1">
    <property type="nucleotide sequence ID" value="NZ_CBCPHT010000001.1"/>
</dbReference>
<evidence type="ECO:0000313" key="1">
    <source>
        <dbReference type="EMBL" id="MDZ5759014.1"/>
    </source>
</evidence>
<reference evidence="1" key="1">
    <citation type="submission" date="2023-08" db="EMBL/GenBank/DDBJ databases">
        <title>Genomic characterization of piscicolin 126 produced by Carnobacterium maltaromaticum CM22 strain isolated from salmon (Salmo salar).</title>
        <authorList>
            <person name="Gonzalez-Gragera E."/>
            <person name="Garcia-Lopez J.D."/>
            <person name="Teso-Perez C."/>
            <person name="Gimenez-Hernandez I."/>
            <person name="Peralta-Sanchez J.M."/>
            <person name="Valdivia E."/>
            <person name="Montalban-Lopez M."/>
            <person name="Martin-Platero A.M."/>
            <person name="Banos A."/>
            <person name="Martinez-Bueno M."/>
        </authorList>
    </citation>
    <scope>NUCLEOTIDE SEQUENCE</scope>
    <source>
        <strain evidence="1">CM22</strain>
    </source>
</reference>
<accession>A0AAW9K497</accession>
<protein>
    <submittedName>
        <fullName evidence="1">Uncharacterized protein</fullName>
    </submittedName>
</protein>